<feature type="compositionally biased region" description="Pro residues" evidence="1">
    <location>
        <begin position="198"/>
        <end position="215"/>
    </location>
</feature>
<organism evidence="2 3">
    <name type="scientific">Dendrothele bispora (strain CBS 962.96)</name>
    <dbReference type="NCBI Taxonomy" id="1314807"/>
    <lineage>
        <taxon>Eukaryota</taxon>
        <taxon>Fungi</taxon>
        <taxon>Dikarya</taxon>
        <taxon>Basidiomycota</taxon>
        <taxon>Agaricomycotina</taxon>
        <taxon>Agaricomycetes</taxon>
        <taxon>Agaricomycetidae</taxon>
        <taxon>Agaricales</taxon>
        <taxon>Agaricales incertae sedis</taxon>
        <taxon>Dendrothele</taxon>
    </lineage>
</organism>
<evidence type="ECO:0000313" key="3">
    <source>
        <dbReference type="Proteomes" id="UP000297245"/>
    </source>
</evidence>
<accession>A0A4V4HHS4</accession>
<protein>
    <submittedName>
        <fullName evidence="2">Uncharacterized protein</fullName>
    </submittedName>
</protein>
<evidence type="ECO:0000313" key="2">
    <source>
        <dbReference type="EMBL" id="THV03856.1"/>
    </source>
</evidence>
<keyword evidence="3" id="KW-1185">Reference proteome</keyword>
<dbReference type="AlphaFoldDB" id="A0A4V4HHS4"/>
<reference evidence="2 3" key="1">
    <citation type="journal article" date="2019" name="Nat. Ecol. Evol.">
        <title>Megaphylogeny resolves global patterns of mushroom evolution.</title>
        <authorList>
            <person name="Varga T."/>
            <person name="Krizsan K."/>
            <person name="Foldi C."/>
            <person name="Dima B."/>
            <person name="Sanchez-Garcia M."/>
            <person name="Sanchez-Ramirez S."/>
            <person name="Szollosi G.J."/>
            <person name="Szarkandi J.G."/>
            <person name="Papp V."/>
            <person name="Albert L."/>
            <person name="Andreopoulos W."/>
            <person name="Angelini C."/>
            <person name="Antonin V."/>
            <person name="Barry K.W."/>
            <person name="Bougher N.L."/>
            <person name="Buchanan P."/>
            <person name="Buyck B."/>
            <person name="Bense V."/>
            <person name="Catcheside P."/>
            <person name="Chovatia M."/>
            <person name="Cooper J."/>
            <person name="Damon W."/>
            <person name="Desjardin D."/>
            <person name="Finy P."/>
            <person name="Geml J."/>
            <person name="Haridas S."/>
            <person name="Hughes K."/>
            <person name="Justo A."/>
            <person name="Karasinski D."/>
            <person name="Kautmanova I."/>
            <person name="Kiss B."/>
            <person name="Kocsube S."/>
            <person name="Kotiranta H."/>
            <person name="LaButti K.M."/>
            <person name="Lechner B.E."/>
            <person name="Liimatainen K."/>
            <person name="Lipzen A."/>
            <person name="Lukacs Z."/>
            <person name="Mihaltcheva S."/>
            <person name="Morgado L.N."/>
            <person name="Niskanen T."/>
            <person name="Noordeloos M.E."/>
            <person name="Ohm R.A."/>
            <person name="Ortiz-Santana B."/>
            <person name="Ovrebo C."/>
            <person name="Racz N."/>
            <person name="Riley R."/>
            <person name="Savchenko A."/>
            <person name="Shiryaev A."/>
            <person name="Soop K."/>
            <person name="Spirin V."/>
            <person name="Szebenyi C."/>
            <person name="Tomsovsky M."/>
            <person name="Tulloss R.E."/>
            <person name="Uehling J."/>
            <person name="Grigoriev I.V."/>
            <person name="Vagvolgyi C."/>
            <person name="Papp T."/>
            <person name="Martin F.M."/>
            <person name="Miettinen O."/>
            <person name="Hibbett D.S."/>
            <person name="Nagy L.G."/>
        </authorList>
    </citation>
    <scope>NUCLEOTIDE SEQUENCE [LARGE SCALE GENOMIC DNA]</scope>
    <source>
        <strain evidence="2 3">CBS 962.96</strain>
    </source>
</reference>
<proteinExistence type="predicted"/>
<dbReference type="EMBL" id="ML179062">
    <property type="protein sequence ID" value="THV03856.1"/>
    <property type="molecule type" value="Genomic_DNA"/>
</dbReference>
<name>A0A4V4HHS4_DENBC</name>
<evidence type="ECO:0000256" key="1">
    <source>
        <dbReference type="SAM" id="MobiDB-lite"/>
    </source>
</evidence>
<sequence length="466" mass="51929">MARDIQDVDDSSSNSDMLNELQRTVTIVFWYKENAEPIRLQHMIPSFPLFQLSRFSSLVTDLGLTDSSYLDTYDPHSGKWEQHTIKSVRVVQTNQRLLYRVRKSLLEGLVESQCTSLGEEVESQPKLQGTPGGTQNSPASRKRSSSDAHESMPAAKQFIPESHYSTQELSASPGAGPSSVPEPPQEHSMPPDLSLSPRAPPPGYLFPHPPPPPFYTTPGPTTITLPWYLINPPAEPAPIPYHPHPPLKRWPNDYTVSQLSACFYALEALCSHTHIAAMSITGETTTATTPNLTQKTAFERVFGSRYVKSTLCRHRGVWRRAPREIREEFERYGDDERGMWGEFVRRVEGKPPGKSALANQQQLSQMPQMPASYGQMVQHPMQGTVGLPGVQQMVPGQETLVFHALGPNMPMPMLPPHQHGSGKKQKDELDQGGMQSLQDNSSVHDHDLQNGMNVYDPSLVNSTVRI</sequence>
<gene>
    <name evidence="2" type="ORF">K435DRAFT_962198</name>
</gene>
<dbReference type="OrthoDB" id="128308at2759"/>
<dbReference type="Proteomes" id="UP000297245">
    <property type="component" value="Unassembled WGS sequence"/>
</dbReference>
<feature type="region of interest" description="Disordered" evidence="1">
    <location>
        <begin position="412"/>
        <end position="455"/>
    </location>
</feature>
<feature type="compositionally biased region" description="Low complexity" evidence="1">
    <location>
        <begin position="170"/>
        <end position="179"/>
    </location>
</feature>
<feature type="region of interest" description="Disordered" evidence="1">
    <location>
        <begin position="119"/>
        <end position="217"/>
    </location>
</feature>